<sequence length="145" mass="16468">MKKIVLIVLFTLSSLLFYSCSKNEEVIEVSDFSLEGTWELVEIYRDSGNGVSTWDSVDEGYEYTFFADGSFQSNRFTSCFSGNYTLLGDELKLIYDCPGFNTQLGNTEDTFIETISWEANTIILVPTYLDCTEGCGWKFKKTIIP</sequence>
<name>A0A6I4IUZ4_9FLAO</name>
<keyword evidence="1" id="KW-0732">Signal</keyword>
<dbReference type="InterPro" id="IPR024311">
    <property type="entry name" value="Lipocalin-like"/>
</dbReference>
<protein>
    <recommendedName>
        <fullName evidence="2">Lipocalin-like domain-containing protein</fullName>
    </recommendedName>
</protein>
<evidence type="ECO:0000313" key="4">
    <source>
        <dbReference type="Proteomes" id="UP000431264"/>
    </source>
</evidence>
<dbReference type="Proteomes" id="UP000431264">
    <property type="component" value="Unassembled WGS sequence"/>
</dbReference>
<feature type="signal peptide" evidence="1">
    <location>
        <begin position="1"/>
        <end position="21"/>
    </location>
</feature>
<feature type="chain" id="PRO_5026315622" description="Lipocalin-like domain-containing protein" evidence="1">
    <location>
        <begin position="22"/>
        <end position="145"/>
    </location>
</feature>
<feature type="domain" description="Lipocalin-like" evidence="2">
    <location>
        <begin position="34"/>
        <end position="103"/>
    </location>
</feature>
<keyword evidence="4" id="KW-1185">Reference proteome</keyword>
<organism evidence="3 4">
    <name type="scientific">Flavobacterium profundi</name>
    <dbReference type="NCBI Taxonomy" id="1774945"/>
    <lineage>
        <taxon>Bacteria</taxon>
        <taxon>Pseudomonadati</taxon>
        <taxon>Bacteroidota</taxon>
        <taxon>Flavobacteriia</taxon>
        <taxon>Flavobacteriales</taxon>
        <taxon>Flavobacteriaceae</taxon>
        <taxon>Flavobacterium</taxon>
    </lineage>
</organism>
<dbReference type="PROSITE" id="PS51257">
    <property type="entry name" value="PROKAR_LIPOPROTEIN"/>
    <property type="match status" value="1"/>
</dbReference>
<comment type="caution">
    <text evidence="3">The sequence shown here is derived from an EMBL/GenBank/DDBJ whole genome shotgun (WGS) entry which is preliminary data.</text>
</comment>
<dbReference type="RefSeq" id="WP_140998883.1">
    <property type="nucleotide sequence ID" value="NZ_VDCZ01000012.1"/>
</dbReference>
<dbReference type="Pfam" id="PF13648">
    <property type="entry name" value="Lipocalin_4"/>
    <property type="match status" value="1"/>
</dbReference>
<evidence type="ECO:0000313" key="3">
    <source>
        <dbReference type="EMBL" id="MVO10458.1"/>
    </source>
</evidence>
<proteinExistence type="predicted"/>
<gene>
    <name evidence="3" type="ORF">GOQ30_14885</name>
</gene>
<dbReference type="AlphaFoldDB" id="A0A6I4IUZ4"/>
<evidence type="ECO:0000259" key="2">
    <source>
        <dbReference type="Pfam" id="PF13648"/>
    </source>
</evidence>
<dbReference type="EMBL" id="WQLW01000012">
    <property type="protein sequence ID" value="MVO10458.1"/>
    <property type="molecule type" value="Genomic_DNA"/>
</dbReference>
<reference evidence="4" key="1">
    <citation type="submission" date="2019-05" db="EMBL/GenBank/DDBJ databases">
        <title>Flavobacterium profundi sp. nov., isolated from a deep-sea seamount.</title>
        <authorList>
            <person name="Zhang D.-C."/>
        </authorList>
    </citation>
    <scope>NUCLEOTIDE SEQUENCE [LARGE SCALE GENOMIC DNA]</scope>
    <source>
        <strain evidence="4">TP390</strain>
    </source>
</reference>
<evidence type="ECO:0000256" key="1">
    <source>
        <dbReference type="SAM" id="SignalP"/>
    </source>
</evidence>
<dbReference type="OrthoDB" id="708275at2"/>
<accession>A0A6I4IUZ4</accession>